<gene>
    <name evidence="4" type="primary">LOC120268275</name>
</gene>
<accession>A0AB40BW31</accession>
<dbReference type="FunFam" id="3.40.50.300:FF:000420">
    <property type="entry name" value="Endoribonuclease dicer-like 1"/>
    <property type="match status" value="1"/>
</dbReference>
<protein>
    <submittedName>
        <fullName evidence="4">Endoribonuclease Dicer homolog 4-like isoform X3</fullName>
    </submittedName>
</protein>
<dbReference type="Gene3D" id="3.40.50.300">
    <property type="entry name" value="P-loop containing nucleotide triphosphate hydrolases"/>
    <property type="match status" value="1"/>
</dbReference>
<evidence type="ECO:0000259" key="2">
    <source>
        <dbReference type="PROSITE" id="PS51194"/>
    </source>
</evidence>
<dbReference type="GO" id="GO:0030422">
    <property type="term" value="P:siRNA processing"/>
    <property type="evidence" value="ECO:0007669"/>
    <property type="project" value="TreeGrafter"/>
</dbReference>
<dbReference type="PANTHER" id="PTHR14950:SF15">
    <property type="entry name" value="DICER-LIKE PROTEIN 4"/>
    <property type="match status" value="1"/>
</dbReference>
<dbReference type="SUPFAM" id="SSF52540">
    <property type="entry name" value="P-loop containing nucleoside triphosphate hydrolases"/>
    <property type="match status" value="1"/>
</dbReference>
<dbReference type="InterPro" id="IPR001650">
    <property type="entry name" value="Helicase_C-like"/>
</dbReference>
<dbReference type="GO" id="GO:0004525">
    <property type="term" value="F:ribonuclease III activity"/>
    <property type="evidence" value="ECO:0007669"/>
    <property type="project" value="TreeGrafter"/>
</dbReference>
<name>A0AB40BW31_DIOCR</name>
<dbReference type="GeneID" id="120268275"/>
<dbReference type="Proteomes" id="UP001515500">
    <property type="component" value="Chromosome 9"/>
</dbReference>
<evidence type="ECO:0000313" key="4">
    <source>
        <dbReference type="RefSeq" id="XP_039131655.1"/>
    </source>
</evidence>
<dbReference type="PANTHER" id="PTHR14950">
    <property type="entry name" value="DICER-RELATED"/>
    <property type="match status" value="1"/>
</dbReference>
<organism evidence="3 4">
    <name type="scientific">Dioscorea cayennensis subsp. rotundata</name>
    <name type="common">White Guinea yam</name>
    <name type="synonym">Dioscorea rotundata</name>
    <dbReference type="NCBI Taxonomy" id="55577"/>
    <lineage>
        <taxon>Eukaryota</taxon>
        <taxon>Viridiplantae</taxon>
        <taxon>Streptophyta</taxon>
        <taxon>Embryophyta</taxon>
        <taxon>Tracheophyta</taxon>
        <taxon>Spermatophyta</taxon>
        <taxon>Magnoliopsida</taxon>
        <taxon>Liliopsida</taxon>
        <taxon>Dioscoreales</taxon>
        <taxon>Dioscoreaceae</taxon>
        <taxon>Dioscorea</taxon>
    </lineage>
</organism>
<dbReference type="GO" id="GO:0005737">
    <property type="term" value="C:cytoplasm"/>
    <property type="evidence" value="ECO:0007669"/>
    <property type="project" value="TreeGrafter"/>
</dbReference>
<evidence type="ECO:0000313" key="3">
    <source>
        <dbReference type="Proteomes" id="UP001515500"/>
    </source>
</evidence>
<evidence type="ECO:0000256" key="1">
    <source>
        <dbReference type="ARBA" id="ARBA00022801"/>
    </source>
</evidence>
<feature type="domain" description="Helicase C-terminal" evidence="2">
    <location>
        <begin position="20"/>
        <end position="177"/>
    </location>
</feature>
<dbReference type="PROSITE" id="PS51194">
    <property type="entry name" value="HELICASE_CTER"/>
    <property type="match status" value="1"/>
</dbReference>
<sequence>MPLEEPYFSKKLIVLIGMLSTYRLKSNVKCIIFVERVVVARSLAYIIGNLKSLDFWKCAFLVGCRSGLRSMSRKNMNAVVQEFSLGKLNLLVATNVAEEGLDIQTCCLVVRFDLPQTVSSFIQSRGRARMLTSEYVFLLERGNERDEMLLESFSTREDIMKKEVISRTSKESFNDLEEKIYKVYSTGASVSTGCSISLLHHYCAKLPRDMLTVLLVHLRMKLRELLPYKPALLCMNEVLCRITFCLIMEKGQEKLMLLNVKKMKMTILEKNSMKC</sequence>
<dbReference type="SMART" id="SM00490">
    <property type="entry name" value="HELICc"/>
    <property type="match status" value="1"/>
</dbReference>
<keyword evidence="1" id="KW-0378">Hydrolase</keyword>
<dbReference type="AlphaFoldDB" id="A0AB40BW31"/>
<dbReference type="GO" id="GO:0003723">
    <property type="term" value="F:RNA binding"/>
    <property type="evidence" value="ECO:0007669"/>
    <property type="project" value="TreeGrafter"/>
</dbReference>
<keyword evidence="3" id="KW-1185">Reference proteome</keyword>
<reference evidence="4" key="1">
    <citation type="submission" date="2025-08" db="UniProtKB">
        <authorList>
            <consortium name="RefSeq"/>
        </authorList>
    </citation>
    <scope>IDENTIFICATION</scope>
</reference>
<dbReference type="RefSeq" id="XP_039131655.1">
    <property type="nucleotide sequence ID" value="XM_039275721.1"/>
</dbReference>
<dbReference type="Pfam" id="PF00271">
    <property type="entry name" value="Helicase_C"/>
    <property type="match status" value="1"/>
</dbReference>
<proteinExistence type="predicted"/>
<dbReference type="InterPro" id="IPR027417">
    <property type="entry name" value="P-loop_NTPase"/>
</dbReference>
<dbReference type="GO" id="GO:0005634">
    <property type="term" value="C:nucleus"/>
    <property type="evidence" value="ECO:0007669"/>
    <property type="project" value="TreeGrafter"/>
</dbReference>